<dbReference type="InterPro" id="IPR006439">
    <property type="entry name" value="HAD-SF_hydro_IA"/>
</dbReference>
<dbReference type="NCBIfam" id="TIGR01549">
    <property type="entry name" value="HAD-SF-IA-v1"/>
    <property type="match status" value="1"/>
</dbReference>
<dbReference type="SUPFAM" id="SSF56784">
    <property type="entry name" value="HAD-like"/>
    <property type="match status" value="1"/>
</dbReference>
<evidence type="ECO:0000256" key="2">
    <source>
        <dbReference type="ARBA" id="ARBA00004818"/>
    </source>
</evidence>
<comment type="caution">
    <text evidence="5">The sequence shown here is derived from an EMBL/GenBank/DDBJ whole genome shotgun (WGS) entry which is preliminary data.</text>
</comment>
<dbReference type="GO" id="GO:0006281">
    <property type="term" value="P:DNA repair"/>
    <property type="evidence" value="ECO:0007669"/>
    <property type="project" value="TreeGrafter"/>
</dbReference>
<proteinExistence type="inferred from homology"/>
<gene>
    <name evidence="5" type="ORF">GO816_17245</name>
</gene>
<sequence length="215" mass="24479">MNNNLKERYDSIIFDLDGTLWDSTANVATAWQTAKLEVDYIKDDITQQTVRSITGMAYDAIFEKLFPYLEPDVREEFKRKCAKYELEVLNTKGGELYPELKSTLNYLQNKYKLFVVSNCQCGYIETFLKLNQLEHVFVGHQCYGTKGQPKFQNIIDVVNDYDLKAPVYIGDTQGDYDSATKAGVPIIFATYGFGKVNNGQPLAVIDKFSDLVEVL</sequence>
<keyword evidence="5" id="KW-0378">Hydrolase</keyword>
<dbReference type="AlphaFoldDB" id="A0A6I4ICK4"/>
<dbReference type="Proteomes" id="UP000434850">
    <property type="component" value="Unassembled WGS sequence"/>
</dbReference>
<dbReference type="Pfam" id="PF13419">
    <property type="entry name" value="HAD_2"/>
    <property type="match status" value="1"/>
</dbReference>
<dbReference type="PANTHER" id="PTHR43434:SF1">
    <property type="entry name" value="PHOSPHOGLYCOLATE PHOSPHATASE"/>
    <property type="match status" value="1"/>
</dbReference>
<keyword evidence="6" id="KW-1185">Reference proteome</keyword>
<dbReference type="GO" id="GO:0008967">
    <property type="term" value="F:phosphoglycolate phosphatase activity"/>
    <property type="evidence" value="ECO:0007669"/>
    <property type="project" value="UniProtKB-EC"/>
</dbReference>
<dbReference type="OrthoDB" id="9792518at2"/>
<evidence type="ECO:0000256" key="4">
    <source>
        <dbReference type="ARBA" id="ARBA00013078"/>
    </source>
</evidence>
<name>A0A6I4ICK4_9SPHI</name>
<dbReference type="InterPro" id="IPR050155">
    <property type="entry name" value="HAD-like_hydrolase_sf"/>
</dbReference>
<dbReference type="PANTHER" id="PTHR43434">
    <property type="entry name" value="PHOSPHOGLYCOLATE PHOSPHATASE"/>
    <property type="match status" value="1"/>
</dbReference>
<dbReference type="Gene3D" id="3.40.50.1000">
    <property type="entry name" value="HAD superfamily/HAD-like"/>
    <property type="match status" value="1"/>
</dbReference>
<dbReference type="InterPro" id="IPR041492">
    <property type="entry name" value="HAD_2"/>
</dbReference>
<dbReference type="EC" id="3.1.3.18" evidence="4"/>
<comment type="pathway">
    <text evidence="2">Organic acid metabolism; glycolate biosynthesis; glycolate from 2-phosphoglycolate: step 1/1.</text>
</comment>
<dbReference type="InterPro" id="IPR023214">
    <property type="entry name" value="HAD_sf"/>
</dbReference>
<evidence type="ECO:0000256" key="3">
    <source>
        <dbReference type="ARBA" id="ARBA00006171"/>
    </source>
</evidence>
<evidence type="ECO:0000313" key="6">
    <source>
        <dbReference type="Proteomes" id="UP000434850"/>
    </source>
</evidence>
<dbReference type="RefSeq" id="WP_157543190.1">
    <property type="nucleotide sequence ID" value="NZ_WQLA01000007.1"/>
</dbReference>
<dbReference type="Gene3D" id="1.10.150.240">
    <property type="entry name" value="Putative phosphatase, domain 2"/>
    <property type="match status" value="1"/>
</dbReference>
<accession>A0A6I4ICK4</accession>
<reference evidence="5 6" key="1">
    <citation type="submission" date="2019-12" db="EMBL/GenBank/DDBJ databases">
        <title>Mucilaginibacter sp. HME9299 genome sequencing and assembly.</title>
        <authorList>
            <person name="Kang H."/>
            <person name="Kim H."/>
            <person name="Joh K."/>
        </authorList>
    </citation>
    <scope>NUCLEOTIDE SEQUENCE [LARGE SCALE GENOMIC DNA]</scope>
    <source>
        <strain evidence="5 6">HME9299</strain>
    </source>
</reference>
<dbReference type="InterPro" id="IPR023198">
    <property type="entry name" value="PGP-like_dom2"/>
</dbReference>
<organism evidence="5 6">
    <name type="scientific">Mucilaginibacter aquatilis</name>
    <dbReference type="NCBI Taxonomy" id="1517760"/>
    <lineage>
        <taxon>Bacteria</taxon>
        <taxon>Pseudomonadati</taxon>
        <taxon>Bacteroidota</taxon>
        <taxon>Sphingobacteriia</taxon>
        <taxon>Sphingobacteriales</taxon>
        <taxon>Sphingobacteriaceae</taxon>
        <taxon>Mucilaginibacter</taxon>
    </lineage>
</organism>
<protein>
    <recommendedName>
        <fullName evidence="4">phosphoglycolate phosphatase</fullName>
        <ecNumber evidence="4">3.1.3.18</ecNumber>
    </recommendedName>
</protein>
<evidence type="ECO:0000313" key="5">
    <source>
        <dbReference type="EMBL" id="MVN92882.1"/>
    </source>
</evidence>
<dbReference type="EMBL" id="WQLA01000007">
    <property type="protein sequence ID" value="MVN92882.1"/>
    <property type="molecule type" value="Genomic_DNA"/>
</dbReference>
<comment type="similarity">
    <text evidence="3">Belongs to the HAD-like hydrolase superfamily. CbbY/CbbZ/Gph/YieH family.</text>
</comment>
<evidence type="ECO:0000256" key="1">
    <source>
        <dbReference type="ARBA" id="ARBA00000830"/>
    </source>
</evidence>
<comment type="catalytic activity">
    <reaction evidence="1">
        <text>2-phosphoglycolate + H2O = glycolate + phosphate</text>
        <dbReference type="Rhea" id="RHEA:14369"/>
        <dbReference type="ChEBI" id="CHEBI:15377"/>
        <dbReference type="ChEBI" id="CHEBI:29805"/>
        <dbReference type="ChEBI" id="CHEBI:43474"/>
        <dbReference type="ChEBI" id="CHEBI:58033"/>
        <dbReference type="EC" id="3.1.3.18"/>
    </reaction>
</comment>
<dbReference type="InterPro" id="IPR036412">
    <property type="entry name" value="HAD-like_sf"/>
</dbReference>